<feature type="signal peptide" evidence="1">
    <location>
        <begin position="1"/>
        <end position="29"/>
    </location>
</feature>
<protein>
    <recommendedName>
        <fullName evidence="4">Lipoprotein</fullName>
    </recommendedName>
</protein>
<comment type="caution">
    <text evidence="2">The sequence shown here is derived from an EMBL/GenBank/DDBJ whole genome shotgun (WGS) entry which is preliminary data.</text>
</comment>
<dbReference type="PROSITE" id="PS51257">
    <property type="entry name" value="PROKAR_LIPOPROTEIN"/>
    <property type="match status" value="1"/>
</dbReference>
<evidence type="ECO:0000256" key="1">
    <source>
        <dbReference type="SAM" id="SignalP"/>
    </source>
</evidence>
<dbReference type="AlphaFoldDB" id="A0A833M2R7"/>
<name>A0A833M2R7_9LEPT</name>
<reference evidence="2 3" key="1">
    <citation type="submission" date="2019-10" db="EMBL/GenBank/DDBJ databases">
        <title>Extracellular Electron Transfer in a Candidatus Methanoperedens spp. Enrichment Culture.</title>
        <authorList>
            <person name="Berger S."/>
            <person name="Rangel Shaw D."/>
            <person name="Berben T."/>
            <person name="In 'T Zandt M."/>
            <person name="Frank J."/>
            <person name="Reimann J."/>
            <person name="Jetten M.S.M."/>
            <person name="Welte C.U."/>
        </authorList>
    </citation>
    <scope>NUCLEOTIDE SEQUENCE [LARGE SCALE GENOMIC DNA]</scope>
    <source>
        <strain evidence="2">SB12</strain>
    </source>
</reference>
<dbReference type="Proteomes" id="UP000460298">
    <property type="component" value="Unassembled WGS sequence"/>
</dbReference>
<organism evidence="2 3">
    <name type="scientific">Leptonema illini</name>
    <dbReference type="NCBI Taxonomy" id="183"/>
    <lineage>
        <taxon>Bacteria</taxon>
        <taxon>Pseudomonadati</taxon>
        <taxon>Spirochaetota</taxon>
        <taxon>Spirochaetia</taxon>
        <taxon>Leptospirales</taxon>
        <taxon>Leptospiraceae</taxon>
        <taxon>Leptonema</taxon>
    </lineage>
</organism>
<evidence type="ECO:0000313" key="3">
    <source>
        <dbReference type="Proteomes" id="UP000460298"/>
    </source>
</evidence>
<gene>
    <name evidence="2" type="ORF">F9K24_05690</name>
</gene>
<evidence type="ECO:0008006" key="4">
    <source>
        <dbReference type="Google" id="ProtNLM"/>
    </source>
</evidence>
<sequence>MRRTINSKINRNLALLTVALGLSTVSCKATPTFEDSIEDLRLLGLLSTLYLSQSIGCGETAFDSGNNYYTVTIFPSQRGGCNFSGKSYSEYLESRYNYFQRSMPSAAYYASLHVDCSTPYSTYATTIGSPSILSSGGLALNESDYSLSLFYRIEDPVSESAITSANKLSVTTEQARANYWATETQFLHLLPGYFMLQSATTACQTAVMAQMSAYLPGYFFLDGRDLSFSGPTGWTVMMSDCRYGPGAVTNQCATIQ</sequence>
<dbReference type="EMBL" id="WBUI01000004">
    <property type="protein sequence ID" value="KAB2933958.1"/>
    <property type="molecule type" value="Genomic_DNA"/>
</dbReference>
<evidence type="ECO:0000313" key="2">
    <source>
        <dbReference type="EMBL" id="KAB2933958.1"/>
    </source>
</evidence>
<feature type="chain" id="PRO_5033003594" description="Lipoprotein" evidence="1">
    <location>
        <begin position="30"/>
        <end position="256"/>
    </location>
</feature>
<proteinExistence type="predicted"/>
<accession>A0A833M2R7</accession>
<keyword evidence="1" id="KW-0732">Signal</keyword>